<gene>
    <name evidence="2" type="ORF">LCGC14_3081810</name>
</gene>
<proteinExistence type="predicted"/>
<keyword evidence="1" id="KW-1133">Transmembrane helix</keyword>
<dbReference type="AlphaFoldDB" id="A0A0F8WD07"/>
<reference evidence="2" key="1">
    <citation type="journal article" date="2015" name="Nature">
        <title>Complex archaea that bridge the gap between prokaryotes and eukaryotes.</title>
        <authorList>
            <person name="Spang A."/>
            <person name="Saw J.H."/>
            <person name="Jorgensen S.L."/>
            <person name="Zaremba-Niedzwiedzka K."/>
            <person name="Martijn J."/>
            <person name="Lind A.E."/>
            <person name="van Eijk R."/>
            <person name="Schleper C."/>
            <person name="Guy L."/>
            <person name="Ettema T.J."/>
        </authorList>
    </citation>
    <scope>NUCLEOTIDE SEQUENCE</scope>
</reference>
<evidence type="ECO:0000256" key="1">
    <source>
        <dbReference type="SAM" id="Phobius"/>
    </source>
</evidence>
<accession>A0A0F8WD07</accession>
<protein>
    <recommendedName>
        <fullName evidence="3">PrsW family intramembrane metalloprotease</fullName>
    </recommendedName>
</protein>
<dbReference type="Pfam" id="PF10086">
    <property type="entry name" value="YhfC"/>
    <property type="match status" value="1"/>
</dbReference>
<sequence>MVLAGFWERFFAVAFHTAASALAGYGLAKGWGWQFYLIAAFLHALLNYSAVLLQSGLFTPVHIEIYVAVVVVLVTGVVLWLRWRKPVVTVEASLEV</sequence>
<name>A0A0F8WD07_9ZZZZ</name>
<dbReference type="InterPro" id="IPR011397">
    <property type="entry name" value="YhfC"/>
</dbReference>
<dbReference type="EMBL" id="LAZR01065848">
    <property type="protein sequence ID" value="KKK54727.1"/>
    <property type="molecule type" value="Genomic_DNA"/>
</dbReference>
<evidence type="ECO:0000313" key="2">
    <source>
        <dbReference type="EMBL" id="KKK54727.1"/>
    </source>
</evidence>
<comment type="caution">
    <text evidence="2">The sequence shown here is derived from an EMBL/GenBank/DDBJ whole genome shotgun (WGS) entry which is preliminary data.</text>
</comment>
<keyword evidence="1" id="KW-0812">Transmembrane</keyword>
<organism evidence="2">
    <name type="scientific">marine sediment metagenome</name>
    <dbReference type="NCBI Taxonomy" id="412755"/>
    <lineage>
        <taxon>unclassified sequences</taxon>
        <taxon>metagenomes</taxon>
        <taxon>ecological metagenomes</taxon>
    </lineage>
</organism>
<keyword evidence="1" id="KW-0472">Membrane</keyword>
<evidence type="ECO:0008006" key="3">
    <source>
        <dbReference type="Google" id="ProtNLM"/>
    </source>
</evidence>
<feature type="transmembrane region" description="Helical" evidence="1">
    <location>
        <begin position="33"/>
        <end position="53"/>
    </location>
</feature>
<feature type="transmembrane region" description="Helical" evidence="1">
    <location>
        <begin position="65"/>
        <end position="83"/>
    </location>
</feature>